<evidence type="ECO:0000256" key="1">
    <source>
        <dbReference type="SAM" id="MobiDB-lite"/>
    </source>
</evidence>
<dbReference type="PRINTS" id="PR00625">
    <property type="entry name" value="JDOMAIN"/>
</dbReference>
<comment type="caution">
    <text evidence="3">The sequence shown here is derived from an EMBL/GenBank/DDBJ whole genome shotgun (WGS) entry which is preliminary data.</text>
</comment>
<dbReference type="Gene3D" id="1.10.287.110">
    <property type="entry name" value="DnaJ domain"/>
    <property type="match status" value="1"/>
</dbReference>
<gene>
    <name evidence="3" type="ORF">RIF29_10546</name>
</gene>
<dbReference type="AlphaFoldDB" id="A0AAN9G057"/>
<dbReference type="InterPro" id="IPR056988">
    <property type="entry name" value="Zn_ribbon_pln"/>
</dbReference>
<evidence type="ECO:0000313" key="3">
    <source>
        <dbReference type="EMBL" id="KAK7282048.1"/>
    </source>
</evidence>
<evidence type="ECO:0000313" key="4">
    <source>
        <dbReference type="Proteomes" id="UP001372338"/>
    </source>
</evidence>
<dbReference type="SUPFAM" id="SSF46565">
    <property type="entry name" value="Chaperone J-domain"/>
    <property type="match status" value="1"/>
</dbReference>
<dbReference type="PANTHER" id="PTHR44137">
    <property type="entry name" value="BNAC03G44070D PROTEIN"/>
    <property type="match status" value="1"/>
</dbReference>
<reference evidence="3 4" key="1">
    <citation type="submission" date="2024-01" db="EMBL/GenBank/DDBJ databases">
        <title>The genomes of 5 underutilized Papilionoideae crops provide insights into root nodulation and disease resistanc.</title>
        <authorList>
            <person name="Yuan L."/>
        </authorList>
    </citation>
    <scope>NUCLEOTIDE SEQUENCE [LARGE SCALE GENOMIC DNA]</scope>
    <source>
        <strain evidence="3">ZHUSHIDOU_FW_LH</strain>
        <tissue evidence="3">Leaf</tissue>
    </source>
</reference>
<proteinExistence type="predicted"/>
<name>A0AAN9G057_CROPI</name>
<dbReference type="InterPro" id="IPR018253">
    <property type="entry name" value="DnaJ_domain_CS"/>
</dbReference>
<dbReference type="Proteomes" id="UP001372338">
    <property type="component" value="Unassembled WGS sequence"/>
</dbReference>
<dbReference type="InterPro" id="IPR001623">
    <property type="entry name" value="DnaJ_domain"/>
</dbReference>
<dbReference type="Pfam" id="PF11926">
    <property type="entry name" value="DUF3444"/>
    <property type="match status" value="1"/>
</dbReference>
<dbReference type="InterPro" id="IPR036869">
    <property type="entry name" value="J_dom_sf"/>
</dbReference>
<dbReference type="Pfam" id="PF00226">
    <property type="entry name" value="DnaJ"/>
    <property type="match status" value="1"/>
</dbReference>
<sequence length="788" mass="88372">MECNKQDALKAKELAEDRLINKDFGGARILAMKAWDLDPNLPGLSQLLAAIEVHISAERKFNGQDDWYGVLGVHPVADDETIRRRYRKLALMLHPDKNKSVGAEEAFKLITQAWSILSNKKNKIIYDGDRSSWGRYVVTPGAKPSVPAHGNGSCNNNIFNTAKWKDRELRNGTPSIPIPGSPVTLKQTFWTRCGSCKTQFEYETRYINLQLVCTSCQKAFIALEAPTPPGYINASSTSRISQMKQRNFSSSRMERNYHASGRTPTYAVNSSLGSGPFSMPGGISSVPSTASATAEAPGVYGMSSQNLKRPREDSTSVISEEGHFGKTHAVERNGAGSAFKSPCFGSNSVLIGDSSRRIRRTDEHHVRGDGRDVETKSAYQNGGMRLANEFGSQKDNLDIGRVNAAGNYKRNGSREITQQQMKNMLMEKARKEIRKKLDEWRVSSESSNLKKFKNTNAEVREENRERAGVKNAALEFVDSETISNKCFSADSEVTESLTMSVPDPDFHNFDGDRVENAFDKNQIWAAYDEDDGMPRYYALIHSVISKSPFKMEINWLTSKTNDEFAPIKWVSSGYSKTVGDLRIGKRASSSTLNSFSHRVRWTKGSRGLIHIYPKKGDVWALYRNWSADWNQYTEDEIIHKYDMVEVLEDYSEEQGVNVAPLVKVSGFKTVFRQNADPTKCRNIPKAEMFRFSHQVPSYLLTGQEGHNAPSGCLELDPAATPMELLQTAKAPQQEMATEKSLEDELKPNGNSREDAVEDAPTNSVSKAEERNESRPKILQVYKRKRLRK</sequence>
<feature type="domain" description="J" evidence="2">
    <location>
        <begin position="66"/>
        <end position="130"/>
    </location>
</feature>
<dbReference type="PROSITE" id="PS00636">
    <property type="entry name" value="DNAJ_1"/>
    <property type="match status" value="1"/>
</dbReference>
<organism evidence="3 4">
    <name type="scientific">Crotalaria pallida</name>
    <name type="common">Smooth rattlebox</name>
    <name type="synonym">Crotalaria striata</name>
    <dbReference type="NCBI Taxonomy" id="3830"/>
    <lineage>
        <taxon>Eukaryota</taxon>
        <taxon>Viridiplantae</taxon>
        <taxon>Streptophyta</taxon>
        <taxon>Embryophyta</taxon>
        <taxon>Tracheophyta</taxon>
        <taxon>Spermatophyta</taxon>
        <taxon>Magnoliopsida</taxon>
        <taxon>eudicotyledons</taxon>
        <taxon>Gunneridae</taxon>
        <taxon>Pentapetalae</taxon>
        <taxon>rosids</taxon>
        <taxon>fabids</taxon>
        <taxon>Fabales</taxon>
        <taxon>Fabaceae</taxon>
        <taxon>Papilionoideae</taxon>
        <taxon>50 kb inversion clade</taxon>
        <taxon>genistoids sensu lato</taxon>
        <taxon>core genistoids</taxon>
        <taxon>Crotalarieae</taxon>
        <taxon>Crotalaria</taxon>
    </lineage>
</organism>
<keyword evidence="4" id="KW-1185">Reference proteome</keyword>
<dbReference type="SMART" id="SM00271">
    <property type="entry name" value="DnaJ"/>
    <property type="match status" value="1"/>
</dbReference>
<protein>
    <recommendedName>
        <fullName evidence="2">J domain-containing protein</fullName>
    </recommendedName>
</protein>
<dbReference type="EMBL" id="JAYWIO010000002">
    <property type="protein sequence ID" value="KAK7282048.1"/>
    <property type="molecule type" value="Genomic_DNA"/>
</dbReference>
<dbReference type="CDD" id="cd06257">
    <property type="entry name" value="DnaJ"/>
    <property type="match status" value="1"/>
</dbReference>
<accession>A0AAN9G057</accession>
<feature type="region of interest" description="Disordered" evidence="1">
    <location>
        <begin position="729"/>
        <end position="788"/>
    </location>
</feature>
<feature type="compositionally biased region" description="Basic and acidic residues" evidence="1">
    <location>
        <begin position="766"/>
        <end position="775"/>
    </location>
</feature>
<dbReference type="InterPro" id="IPR024593">
    <property type="entry name" value="DUF3444"/>
</dbReference>
<evidence type="ECO:0000259" key="2">
    <source>
        <dbReference type="PROSITE" id="PS50076"/>
    </source>
</evidence>
<dbReference type="PROSITE" id="PS50076">
    <property type="entry name" value="DNAJ_2"/>
    <property type="match status" value="1"/>
</dbReference>
<dbReference type="PANTHER" id="PTHR44137:SF51">
    <property type="entry name" value="MOLECULAR CHAPERONE HSP40_DNAJ FAMILY PROTEIN"/>
    <property type="match status" value="1"/>
</dbReference>
<dbReference type="Pfam" id="PF23551">
    <property type="entry name" value="Zn_ribbon_20"/>
    <property type="match status" value="1"/>
</dbReference>
<feature type="compositionally biased region" description="Basic and acidic residues" evidence="1">
    <location>
        <begin position="736"/>
        <end position="754"/>
    </location>
</feature>